<keyword evidence="2" id="KW-1185">Reference proteome</keyword>
<organism evidence="1 2">
    <name type="scientific">Ancylobacter amanitiformis</name>
    <dbReference type="NCBI Taxonomy" id="217069"/>
    <lineage>
        <taxon>Bacteria</taxon>
        <taxon>Pseudomonadati</taxon>
        <taxon>Pseudomonadota</taxon>
        <taxon>Alphaproteobacteria</taxon>
        <taxon>Hyphomicrobiales</taxon>
        <taxon>Xanthobacteraceae</taxon>
        <taxon>Ancylobacter</taxon>
    </lineage>
</organism>
<gene>
    <name evidence="1" type="ORF">QOZ99_001836</name>
</gene>
<accession>A0ABU0LQK8</accession>
<dbReference type="Proteomes" id="UP001235094">
    <property type="component" value="Unassembled WGS sequence"/>
</dbReference>
<protein>
    <submittedName>
        <fullName evidence="1">Uncharacterized protein</fullName>
    </submittedName>
</protein>
<name>A0ABU0LQK8_9HYPH</name>
<dbReference type="RefSeq" id="WP_306889663.1">
    <property type="nucleotide sequence ID" value="NZ_JAUSVR010000004.1"/>
</dbReference>
<comment type="caution">
    <text evidence="1">The sequence shown here is derived from an EMBL/GenBank/DDBJ whole genome shotgun (WGS) entry which is preliminary data.</text>
</comment>
<reference evidence="1 2" key="1">
    <citation type="submission" date="2023-07" db="EMBL/GenBank/DDBJ databases">
        <title>Genomic Encyclopedia of Type Strains, Phase IV (KMG-IV): sequencing the most valuable type-strain genomes for metagenomic binning, comparative biology and taxonomic classification.</title>
        <authorList>
            <person name="Goeker M."/>
        </authorList>
    </citation>
    <scope>NUCLEOTIDE SEQUENCE [LARGE SCALE GENOMIC DNA]</scope>
    <source>
        <strain evidence="1 2">DSM 15561</strain>
    </source>
</reference>
<evidence type="ECO:0000313" key="1">
    <source>
        <dbReference type="EMBL" id="MDQ0510948.1"/>
    </source>
</evidence>
<evidence type="ECO:0000313" key="2">
    <source>
        <dbReference type="Proteomes" id="UP001235094"/>
    </source>
</evidence>
<dbReference type="EMBL" id="JAUSVR010000004">
    <property type="protein sequence ID" value="MDQ0510948.1"/>
    <property type="molecule type" value="Genomic_DNA"/>
</dbReference>
<proteinExistence type="predicted"/>
<sequence>MAEPRWHWRNCRDIGFSAHLFPLTWHFGFEKDADVYGGNWRLGLGPIGFTLHASIGHCSSENRFEAWLGMSESEAWERACKYEGRADG</sequence>